<evidence type="ECO:0000256" key="6">
    <source>
        <dbReference type="SAM" id="Phobius"/>
    </source>
</evidence>
<feature type="transmembrane region" description="Helical" evidence="6">
    <location>
        <begin position="110"/>
        <end position="128"/>
    </location>
</feature>
<dbReference type="InterPro" id="IPR037185">
    <property type="entry name" value="EmrE-like"/>
</dbReference>
<dbReference type="EMBL" id="CDMZ01005876">
    <property type="protein sequence ID" value="CEM55426.1"/>
    <property type="molecule type" value="Genomic_DNA"/>
</dbReference>
<feature type="compositionally biased region" description="Basic and acidic residues" evidence="5">
    <location>
        <begin position="478"/>
        <end position="487"/>
    </location>
</feature>
<keyword evidence="4 6" id="KW-0472">Membrane</keyword>
<dbReference type="PANTHER" id="PTHR12570:SF9">
    <property type="entry name" value="MAGNESIUM TRANSPORTER NIPA8-RELATED"/>
    <property type="match status" value="1"/>
</dbReference>
<evidence type="ECO:0000256" key="3">
    <source>
        <dbReference type="ARBA" id="ARBA00022989"/>
    </source>
</evidence>
<feature type="compositionally biased region" description="Low complexity" evidence="5">
    <location>
        <begin position="442"/>
        <end position="454"/>
    </location>
</feature>
<feature type="transmembrane region" description="Helical" evidence="6">
    <location>
        <begin position="609"/>
        <end position="633"/>
    </location>
</feature>
<feature type="compositionally biased region" description="Basic and acidic residues" evidence="5">
    <location>
        <begin position="361"/>
        <end position="373"/>
    </location>
</feature>
<accession>A0A0G4IE13</accession>
<dbReference type="VEuPathDB" id="CryptoDB:Cvel_2366"/>
<dbReference type="Gene3D" id="1.10.3730.20">
    <property type="match status" value="1"/>
</dbReference>
<sequence>MSSVGPLLAAVFTREEKAIVVPGGEEEESELQSKFWWLGIILCCVNSFAWALGNNLVRYSFVIEALKPPEDRRPLYRRCCWVVGIFLIIGVTPALTIGSFTLTTASLVEALSGLNLFTTALLAYFILGEVLNWKGLLSCFVLCGGVVVVIVFGAKQTPPLPDDWRPGADFIRYAASAGGVILLLLVCSGAPCHVAGVCRRRLGGEAVQSSSSGEVGEEVNLQGGMETEGGCGEMSVCGVEGRGGQHITGSPVVGKNSKERLFLEGEKGGDGERREARGETKERISKGCVSVFQKELEGQQSGRPLSSSRRERREDSSSRLLPLRGPKEEEKEKDVRRQRKGEGEGENQRGDRTDGSSGSIGKEENQLNVEKGKLTVCSPSPADVPESASPVCISPVSRTSSSPSVSVSLNSFRSCDSRETPSDGREGGGRWFSFHSEEKGVSSPSPAASLSSSELTEEAGREEDRDPVGKGGEGEGFMTREKKEGEGPSRLCCLSADLSQETATMGGSARGRLSLSSSRPHPLSLFQVVSLGGQASASTVTGTASEGLLWGSGRNDSRGSLGDERGGSVVSSLVLFFLSGPLRVFRCLRTAACCCCRLRLGGIFRSERFLWRVSLASVAGLAGMLSANAGLLLKAALVVSEKEGSFTKSCQNWIFFVCTGATIVLAGLELVTLNKALEKFPAVFVIPIYSSATILSGAFGGICLFGEEPALPSGFWIGCGAIGLGIFGVTLTASSSVSSRLSGRTEAGGDAVGEGREAGEGALRSESTAAVGAVEVV</sequence>
<feature type="transmembrane region" description="Helical" evidence="6">
    <location>
        <begin position="680"/>
        <end position="702"/>
    </location>
</feature>
<feature type="transmembrane region" description="Helical" evidence="6">
    <location>
        <begin position="78"/>
        <end position="98"/>
    </location>
</feature>
<feature type="transmembrane region" description="Helical" evidence="6">
    <location>
        <begin position="173"/>
        <end position="192"/>
    </location>
</feature>
<reference evidence="7" key="1">
    <citation type="submission" date="2014-11" db="EMBL/GenBank/DDBJ databases">
        <authorList>
            <person name="Otto D Thomas"/>
            <person name="Naeem Raeece"/>
        </authorList>
    </citation>
    <scope>NUCLEOTIDE SEQUENCE</scope>
</reference>
<gene>
    <name evidence="7" type="ORF">Cvel_2366</name>
</gene>
<feature type="transmembrane region" description="Helical" evidence="6">
    <location>
        <begin position="714"/>
        <end position="734"/>
    </location>
</feature>
<evidence type="ECO:0000256" key="4">
    <source>
        <dbReference type="ARBA" id="ARBA00023136"/>
    </source>
</evidence>
<feature type="compositionally biased region" description="Low complexity" evidence="5">
    <location>
        <begin position="394"/>
        <end position="414"/>
    </location>
</feature>
<dbReference type="AlphaFoldDB" id="A0A0G4IE13"/>
<name>A0A0G4IE13_9ALVE</name>
<organism evidence="7">
    <name type="scientific">Chromera velia CCMP2878</name>
    <dbReference type="NCBI Taxonomy" id="1169474"/>
    <lineage>
        <taxon>Eukaryota</taxon>
        <taxon>Sar</taxon>
        <taxon>Alveolata</taxon>
        <taxon>Colpodellida</taxon>
        <taxon>Chromeraceae</taxon>
        <taxon>Chromera</taxon>
    </lineage>
</organism>
<dbReference type="SUPFAM" id="SSF103481">
    <property type="entry name" value="Multidrug resistance efflux transporter EmrE"/>
    <property type="match status" value="1"/>
</dbReference>
<feature type="compositionally biased region" description="Basic and acidic residues" evidence="5">
    <location>
        <begin position="325"/>
        <end position="354"/>
    </location>
</feature>
<keyword evidence="3 6" id="KW-1133">Transmembrane helix</keyword>
<evidence type="ECO:0000256" key="5">
    <source>
        <dbReference type="SAM" id="MobiDB-lite"/>
    </source>
</evidence>
<feature type="region of interest" description="Disordered" evidence="5">
    <location>
        <begin position="245"/>
        <end position="490"/>
    </location>
</feature>
<evidence type="ECO:0000256" key="1">
    <source>
        <dbReference type="ARBA" id="ARBA00004141"/>
    </source>
</evidence>
<dbReference type="GO" id="GO:0015095">
    <property type="term" value="F:magnesium ion transmembrane transporter activity"/>
    <property type="evidence" value="ECO:0007669"/>
    <property type="project" value="InterPro"/>
</dbReference>
<protein>
    <submittedName>
        <fullName evidence="7">Uncharacterized protein</fullName>
    </submittedName>
</protein>
<dbReference type="GO" id="GO:0016020">
    <property type="term" value="C:membrane"/>
    <property type="evidence" value="ECO:0007669"/>
    <property type="project" value="UniProtKB-SubCell"/>
</dbReference>
<evidence type="ECO:0000313" key="7">
    <source>
        <dbReference type="EMBL" id="CEM55426.1"/>
    </source>
</evidence>
<feature type="compositionally biased region" description="Basic and acidic residues" evidence="5">
    <location>
        <begin position="415"/>
        <end position="428"/>
    </location>
</feature>
<evidence type="ECO:0000256" key="2">
    <source>
        <dbReference type="ARBA" id="ARBA00022692"/>
    </source>
</evidence>
<feature type="compositionally biased region" description="Basic and acidic residues" evidence="5">
    <location>
        <begin position="458"/>
        <end position="468"/>
    </location>
</feature>
<feature type="region of interest" description="Disordered" evidence="5">
    <location>
        <begin position="740"/>
        <end position="764"/>
    </location>
</feature>
<feature type="compositionally biased region" description="Basic and acidic residues" evidence="5">
    <location>
        <begin position="308"/>
        <end position="317"/>
    </location>
</feature>
<dbReference type="InterPro" id="IPR008521">
    <property type="entry name" value="Mg_trans_NIPA"/>
</dbReference>
<keyword evidence="2 6" id="KW-0812">Transmembrane</keyword>
<feature type="transmembrane region" description="Helical" evidence="6">
    <location>
        <begin position="35"/>
        <end position="57"/>
    </location>
</feature>
<comment type="subcellular location">
    <subcellularLocation>
        <location evidence="1">Membrane</location>
        <topology evidence="1">Multi-pass membrane protein</topology>
    </subcellularLocation>
</comment>
<feature type="compositionally biased region" description="Basic and acidic residues" evidence="5">
    <location>
        <begin position="256"/>
        <end position="285"/>
    </location>
</feature>
<feature type="transmembrane region" description="Helical" evidence="6">
    <location>
        <begin position="653"/>
        <end position="673"/>
    </location>
</feature>
<proteinExistence type="predicted"/>
<dbReference type="PANTHER" id="PTHR12570">
    <property type="match status" value="1"/>
</dbReference>
<feature type="transmembrane region" description="Helical" evidence="6">
    <location>
        <begin position="135"/>
        <end position="153"/>
    </location>
</feature>